<dbReference type="InterPro" id="IPR018060">
    <property type="entry name" value="HTH_AraC"/>
</dbReference>
<reference evidence="5 6" key="1">
    <citation type="submission" date="2018-06" db="EMBL/GenBank/DDBJ databases">
        <title>Genomic Encyclopedia of Type Strains, Phase IV (KMG-V): Genome sequencing to study the core and pangenomes of soil and plant-associated prokaryotes.</title>
        <authorList>
            <person name="Whitman W."/>
        </authorList>
    </citation>
    <scope>NUCLEOTIDE SEQUENCE [LARGE SCALE GENOMIC DNA]</scope>
    <source>
        <strain evidence="5 6">SRCL-318</strain>
    </source>
</reference>
<name>A0A2V4U3V8_9BURK</name>
<dbReference type="PANTHER" id="PTHR46796:SF6">
    <property type="entry name" value="ARAC SUBFAMILY"/>
    <property type="match status" value="1"/>
</dbReference>
<dbReference type="AlphaFoldDB" id="A0A2V4U3V8"/>
<protein>
    <submittedName>
        <fullName evidence="5">AraC-like DNA-binding protein</fullName>
    </submittedName>
</protein>
<dbReference type="GO" id="GO:0003700">
    <property type="term" value="F:DNA-binding transcription factor activity"/>
    <property type="evidence" value="ECO:0007669"/>
    <property type="project" value="InterPro"/>
</dbReference>
<dbReference type="OrthoDB" id="9178898at2"/>
<dbReference type="InterPro" id="IPR009057">
    <property type="entry name" value="Homeodomain-like_sf"/>
</dbReference>
<proteinExistence type="predicted"/>
<keyword evidence="3" id="KW-0804">Transcription</keyword>
<dbReference type="PANTHER" id="PTHR46796">
    <property type="entry name" value="HTH-TYPE TRANSCRIPTIONAL ACTIVATOR RHAS-RELATED"/>
    <property type="match status" value="1"/>
</dbReference>
<dbReference type="Pfam" id="PF12833">
    <property type="entry name" value="HTH_18"/>
    <property type="match status" value="1"/>
</dbReference>
<organism evidence="5 6">
    <name type="scientific">Paraburkholderia silvatlantica</name>
    <dbReference type="NCBI Taxonomy" id="321895"/>
    <lineage>
        <taxon>Bacteria</taxon>
        <taxon>Pseudomonadati</taxon>
        <taxon>Pseudomonadota</taxon>
        <taxon>Betaproteobacteria</taxon>
        <taxon>Burkholderiales</taxon>
        <taxon>Burkholderiaceae</taxon>
        <taxon>Paraburkholderia</taxon>
    </lineage>
</organism>
<dbReference type="Pfam" id="PF14525">
    <property type="entry name" value="AraC_binding_2"/>
    <property type="match status" value="1"/>
</dbReference>
<evidence type="ECO:0000256" key="1">
    <source>
        <dbReference type="ARBA" id="ARBA00023015"/>
    </source>
</evidence>
<evidence type="ECO:0000259" key="4">
    <source>
        <dbReference type="PROSITE" id="PS01124"/>
    </source>
</evidence>
<feature type="domain" description="HTH araC/xylS-type" evidence="4">
    <location>
        <begin position="211"/>
        <end position="311"/>
    </location>
</feature>
<evidence type="ECO:0000313" key="5">
    <source>
        <dbReference type="EMBL" id="PYE15749.1"/>
    </source>
</evidence>
<dbReference type="InterPro" id="IPR035418">
    <property type="entry name" value="AraC-bd_2"/>
</dbReference>
<evidence type="ECO:0000313" key="6">
    <source>
        <dbReference type="Proteomes" id="UP000247772"/>
    </source>
</evidence>
<sequence length="313" mass="34590">MDTLEDHGARLQCGADAIEDSLRANLVSWRVRSAPAGRALTADIRPGRLDGGVRLIELSGDPFVGERGQVDISCDGEDYVGVLLQRTGTTVCDTGDRKTLIQPGEVCVWLSGRPARFEMPARFQKLCMIIPVSRFESVLHHATSYEGLHLPAGHHFATLLSAYLTALAREVVDQPGRGASDIVDVTLELLGAAFRAYRSPSGQSPRSRLTDRILRYIEARLGDTGLTPQAIAEDNGISLRYLYLLFNERGMTVAGWIRQRRLERCRAELADGRRARTVAEIAYHWGFSDSAHFSRLFKSTFGVSPSAYKATRE</sequence>
<dbReference type="InterPro" id="IPR050204">
    <property type="entry name" value="AraC_XylS_family_regulators"/>
</dbReference>
<comment type="caution">
    <text evidence="5">The sequence shown here is derived from an EMBL/GenBank/DDBJ whole genome shotgun (WGS) entry which is preliminary data.</text>
</comment>
<dbReference type="RefSeq" id="WP_110857203.1">
    <property type="nucleotide sequence ID" value="NZ_QJSQ01000032.1"/>
</dbReference>
<dbReference type="EMBL" id="QJSQ01000032">
    <property type="protein sequence ID" value="PYE15749.1"/>
    <property type="molecule type" value="Genomic_DNA"/>
</dbReference>
<dbReference type="GO" id="GO:0043565">
    <property type="term" value="F:sequence-specific DNA binding"/>
    <property type="evidence" value="ECO:0007669"/>
    <property type="project" value="InterPro"/>
</dbReference>
<dbReference type="PROSITE" id="PS01124">
    <property type="entry name" value="HTH_ARAC_FAMILY_2"/>
    <property type="match status" value="1"/>
</dbReference>
<dbReference type="SUPFAM" id="SSF46689">
    <property type="entry name" value="Homeodomain-like"/>
    <property type="match status" value="1"/>
</dbReference>
<evidence type="ECO:0000256" key="3">
    <source>
        <dbReference type="ARBA" id="ARBA00023163"/>
    </source>
</evidence>
<dbReference type="SMART" id="SM00342">
    <property type="entry name" value="HTH_ARAC"/>
    <property type="match status" value="1"/>
</dbReference>
<dbReference type="Proteomes" id="UP000247772">
    <property type="component" value="Unassembled WGS sequence"/>
</dbReference>
<gene>
    <name evidence="5" type="ORF">C7410_13261</name>
</gene>
<dbReference type="InterPro" id="IPR020449">
    <property type="entry name" value="Tscrpt_reg_AraC-type_HTH"/>
</dbReference>
<dbReference type="Gene3D" id="1.10.10.60">
    <property type="entry name" value="Homeodomain-like"/>
    <property type="match status" value="1"/>
</dbReference>
<evidence type="ECO:0000256" key="2">
    <source>
        <dbReference type="ARBA" id="ARBA00023125"/>
    </source>
</evidence>
<accession>A0A2V4U3V8</accession>
<keyword evidence="2 5" id="KW-0238">DNA-binding</keyword>
<keyword evidence="1" id="KW-0805">Transcription regulation</keyword>
<dbReference type="PRINTS" id="PR00032">
    <property type="entry name" value="HTHARAC"/>
</dbReference>